<evidence type="ECO:0000313" key="3">
    <source>
        <dbReference type="EMBL" id="MEE3717008.1"/>
    </source>
</evidence>
<gene>
    <name evidence="3" type="ORF">V2H45_09650</name>
</gene>
<dbReference type="SMART" id="SM00065">
    <property type="entry name" value="GAF"/>
    <property type="match status" value="1"/>
</dbReference>
<dbReference type="RefSeq" id="WP_330483437.1">
    <property type="nucleotide sequence ID" value="NZ_JAZBJZ010000030.1"/>
</dbReference>
<dbReference type="Pfam" id="PF13185">
    <property type="entry name" value="GAF_2"/>
    <property type="match status" value="1"/>
</dbReference>
<dbReference type="Gene3D" id="3.30.450.40">
    <property type="match status" value="1"/>
</dbReference>
<dbReference type="InterPro" id="IPR029016">
    <property type="entry name" value="GAF-like_dom_sf"/>
</dbReference>
<name>A0AAW9Q1C9_9CYAN</name>
<feature type="coiled-coil region" evidence="1">
    <location>
        <begin position="254"/>
        <end position="288"/>
    </location>
</feature>
<evidence type="ECO:0000259" key="2">
    <source>
        <dbReference type="SMART" id="SM00065"/>
    </source>
</evidence>
<evidence type="ECO:0000313" key="4">
    <source>
        <dbReference type="Proteomes" id="UP001333818"/>
    </source>
</evidence>
<sequence>MPKAIQVRLNKILKPEVLALLDCMAGDTTAIAIQDLDGEILYGEVRQISGEKFPIGWKAQVVGWAIAERHADTIAKWLSAMYRSELEKKTITNEALERSKEINCLYHIAEGLISCKGIQDIAQLTVQAAKRVLEFSSASIMVNRDRDRNDLELVAGFGTAGNYTPGTIIDLKNGIAASVIEQRRGEVINNAIADPRFIKGAYPIYSMICVPLFGKERIIGVINISNDLPIRYSASDLKLLKTIASQVTPAIDNLLTYENEMRQAQEREHKLQQQLIELRLEIDEVNRVQQVAEITETEQFRLLLKKAEEHRQRRNRHRELSDQ</sequence>
<dbReference type="EMBL" id="JAZBJZ010000030">
    <property type="protein sequence ID" value="MEE3717008.1"/>
    <property type="molecule type" value="Genomic_DNA"/>
</dbReference>
<dbReference type="InterPro" id="IPR003018">
    <property type="entry name" value="GAF"/>
</dbReference>
<reference evidence="3" key="1">
    <citation type="submission" date="2024-01" db="EMBL/GenBank/DDBJ databases">
        <title>Bank of Algae and Cyanobacteria of the Azores (BACA) strain genomes.</title>
        <authorList>
            <person name="Luz R."/>
            <person name="Cordeiro R."/>
            <person name="Fonseca A."/>
            <person name="Goncalves V."/>
        </authorList>
    </citation>
    <scope>NUCLEOTIDE SEQUENCE</scope>
    <source>
        <strain evidence="3">BACA0141</strain>
    </source>
</reference>
<keyword evidence="4" id="KW-1185">Reference proteome</keyword>
<comment type="caution">
    <text evidence="3">The sequence shown here is derived from an EMBL/GenBank/DDBJ whole genome shotgun (WGS) entry which is preliminary data.</text>
</comment>
<dbReference type="AlphaFoldDB" id="A0AAW9Q1C9"/>
<proteinExistence type="predicted"/>
<keyword evidence="1" id="KW-0175">Coiled coil</keyword>
<organism evidence="3 4">
    <name type="scientific">Tumidithrix elongata BACA0141</name>
    <dbReference type="NCBI Taxonomy" id="2716417"/>
    <lineage>
        <taxon>Bacteria</taxon>
        <taxon>Bacillati</taxon>
        <taxon>Cyanobacteriota</taxon>
        <taxon>Cyanophyceae</taxon>
        <taxon>Pseudanabaenales</taxon>
        <taxon>Pseudanabaenaceae</taxon>
        <taxon>Tumidithrix</taxon>
        <taxon>Tumidithrix elongata</taxon>
    </lineage>
</organism>
<accession>A0AAW9Q1C9</accession>
<protein>
    <submittedName>
        <fullName evidence="3">GAF domain-containing protein</fullName>
    </submittedName>
</protein>
<feature type="domain" description="GAF" evidence="2">
    <location>
        <begin position="117"/>
        <end position="261"/>
    </location>
</feature>
<dbReference type="SUPFAM" id="SSF55781">
    <property type="entry name" value="GAF domain-like"/>
    <property type="match status" value="1"/>
</dbReference>
<evidence type="ECO:0000256" key="1">
    <source>
        <dbReference type="SAM" id="Coils"/>
    </source>
</evidence>
<dbReference type="Proteomes" id="UP001333818">
    <property type="component" value="Unassembled WGS sequence"/>
</dbReference>